<evidence type="ECO:0000313" key="2">
    <source>
        <dbReference type="Proteomes" id="UP000324222"/>
    </source>
</evidence>
<accession>A0A5B7IDB6</accession>
<comment type="caution">
    <text evidence="1">The sequence shown here is derived from an EMBL/GenBank/DDBJ whole genome shotgun (WGS) entry which is preliminary data.</text>
</comment>
<name>A0A5B7IDB6_PORTR</name>
<gene>
    <name evidence="1" type="ORF">E2C01_074355</name>
</gene>
<dbReference type="Proteomes" id="UP000324222">
    <property type="component" value="Unassembled WGS sequence"/>
</dbReference>
<sequence length="40" mass="4061">MPPPVIIAMPLLPAILPSLHRPAVTTTTATTTPGPQCPAS</sequence>
<reference evidence="1 2" key="1">
    <citation type="submission" date="2019-05" db="EMBL/GenBank/DDBJ databases">
        <title>Another draft genome of Portunus trituberculatus and its Hox gene families provides insights of decapod evolution.</title>
        <authorList>
            <person name="Jeong J.-H."/>
            <person name="Song I."/>
            <person name="Kim S."/>
            <person name="Choi T."/>
            <person name="Kim D."/>
            <person name="Ryu S."/>
            <person name="Kim W."/>
        </authorList>
    </citation>
    <scope>NUCLEOTIDE SEQUENCE [LARGE SCALE GENOMIC DNA]</scope>
    <source>
        <tissue evidence="1">Muscle</tissue>
    </source>
</reference>
<dbReference type="AlphaFoldDB" id="A0A5B7IDB6"/>
<evidence type="ECO:0000313" key="1">
    <source>
        <dbReference type="EMBL" id="MPC79809.1"/>
    </source>
</evidence>
<proteinExistence type="predicted"/>
<keyword evidence="2" id="KW-1185">Reference proteome</keyword>
<organism evidence="1 2">
    <name type="scientific">Portunus trituberculatus</name>
    <name type="common">Swimming crab</name>
    <name type="synonym">Neptunus trituberculatus</name>
    <dbReference type="NCBI Taxonomy" id="210409"/>
    <lineage>
        <taxon>Eukaryota</taxon>
        <taxon>Metazoa</taxon>
        <taxon>Ecdysozoa</taxon>
        <taxon>Arthropoda</taxon>
        <taxon>Crustacea</taxon>
        <taxon>Multicrustacea</taxon>
        <taxon>Malacostraca</taxon>
        <taxon>Eumalacostraca</taxon>
        <taxon>Eucarida</taxon>
        <taxon>Decapoda</taxon>
        <taxon>Pleocyemata</taxon>
        <taxon>Brachyura</taxon>
        <taxon>Eubrachyura</taxon>
        <taxon>Portunoidea</taxon>
        <taxon>Portunidae</taxon>
        <taxon>Portuninae</taxon>
        <taxon>Portunus</taxon>
    </lineage>
</organism>
<dbReference type="EMBL" id="VSRR010052153">
    <property type="protein sequence ID" value="MPC79809.1"/>
    <property type="molecule type" value="Genomic_DNA"/>
</dbReference>
<protein>
    <submittedName>
        <fullName evidence="1">Uncharacterized protein</fullName>
    </submittedName>
</protein>